<protein>
    <submittedName>
        <fullName evidence="3">Uncharacterized protein</fullName>
    </submittedName>
</protein>
<evidence type="ECO:0000313" key="3">
    <source>
        <dbReference type="WBParaSite" id="PDA_v2.g16377.t1"/>
    </source>
</evidence>
<feature type="compositionally biased region" description="Low complexity" evidence="1">
    <location>
        <begin position="110"/>
        <end position="122"/>
    </location>
</feature>
<evidence type="ECO:0000313" key="2">
    <source>
        <dbReference type="Proteomes" id="UP000887578"/>
    </source>
</evidence>
<proteinExistence type="predicted"/>
<dbReference type="Proteomes" id="UP000887578">
    <property type="component" value="Unplaced"/>
</dbReference>
<feature type="region of interest" description="Disordered" evidence="1">
    <location>
        <begin position="38"/>
        <end position="130"/>
    </location>
</feature>
<dbReference type="AlphaFoldDB" id="A0A914PDX9"/>
<reference evidence="3" key="1">
    <citation type="submission" date="2022-11" db="UniProtKB">
        <authorList>
            <consortium name="WormBaseParasite"/>
        </authorList>
    </citation>
    <scope>IDENTIFICATION</scope>
</reference>
<feature type="compositionally biased region" description="Low complexity" evidence="1">
    <location>
        <begin position="65"/>
        <end position="77"/>
    </location>
</feature>
<evidence type="ECO:0000256" key="1">
    <source>
        <dbReference type="SAM" id="MobiDB-lite"/>
    </source>
</evidence>
<sequence length="130" mass="14427">MIDTVTPDDKNANTEFNKRLFVQYLWRNAKPYEKARVQKEFDPRRQRLLRFVGDKEQKKKAMKPSTSATTSSSAASAWRRLAGGGSAPPTSSGRPTSRGSVASEGRPRQPQKTSRTSSTSSSRGKKPSPR</sequence>
<keyword evidence="2" id="KW-1185">Reference proteome</keyword>
<organism evidence="2 3">
    <name type="scientific">Panagrolaimus davidi</name>
    <dbReference type="NCBI Taxonomy" id="227884"/>
    <lineage>
        <taxon>Eukaryota</taxon>
        <taxon>Metazoa</taxon>
        <taxon>Ecdysozoa</taxon>
        <taxon>Nematoda</taxon>
        <taxon>Chromadorea</taxon>
        <taxon>Rhabditida</taxon>
        <taxon>Tylenchina</taxon>
        <taxon>Panagrolaimomorpha</taxon>
        <taxon>Panagrolaimoidea</taxon>
        <taxon>Panagrolaimidae</taxon>
        <taxon>Panagrolaimus</taxon>
    </lineage>
</organism>
<dbReference type="WBParaSite" id="PDA_v2.g16377.t1">
    <property type="protein sequence ID" value="PDA_v2.g16377.t1"/>
    <property type="gene ID" value="PDA_v2.g16377"/>
</dbReference>
<accession>A0A914PDX9</accession>
<feature type="compositionally biased region" description="Low complexity" evidence="1">
    <location>
        <begin position="87"/>
        <end position="100"/>
    </location>
</feature>
<name>A0A914PDX9_9BILA</name>